<dbReference type="InterPro" id="IPR001611">
    <property type="entry name" value="Leu-rich_rpt"/>
</dbReference>
<dbReference type="Pfam" id="PF13516">
    <property type="entry name" value="LRR_6"/>
    <property type="match status" value="2"/>
</dbReference>
<dbReference type="EMBL" id="JACGCM010001055">
    <property type="protein sequence ID" value="KAF6162126.1"/>
    <property type="molecule type" value="Genomic_DNA"/>
</dbReference>
<dbReference type="Proteomes" id="UP000541444">
    <property type="component" value="Unassembled WGS sequence"/>
</dbReference>
<keyword evidence="1" id="KW-0472">Membrane</keyword>
<gene>
    <name evidence="2" type="ORF">GIB67_008255</name>
</gene>
<dbReference type="InterPro" id="IPR032675">
    <property type="entry name" value="LRR_dom_sf"/>
</dbReference>
<feature type="transmembrane region" description="Helical" evidence="1">
    <location>
        <begin position="25"/>
        <end position="46"/>
    </location>
</feature>
<comment type="caution">
    <text evidence="2">The sequence shown here is derived from an EMBL/GenBank/DDBJ whole genome shotgun (WGS) entry which is preliminary data.</text>
</comment>
<sequence length="308" mass="33580">MCGIHALGNAPDQTSRRCTRCGDNLSSFFVGTCWLTLHPLFSLLLLSNRKAGFLHIPGLSKLTSLSFKKNSAITAQGMSIFANLVNLAKLDLERCSGIHGGLVHLRGRASLESLNIRCCNCITDVYIKPLSDLTNLKELHISCSNVTDLGVSYLKAFITLLYLNLNRCGLFDDGCENLTEHVLFEAFVFTAFLVLLAYTGLRICPLVHYPVVDSLALTVPRDLENGRGSSLEDSAALIANEGLVHASSTTSLGRTSDDASTKRGSISFKTMLKVDDAPAEEPNEFSPSNTHLHHQEALQYFLVISCSL</sequence>
<dbReference type="Gene3D" id="3.80.10.10">
    <property type="entry name" value="Ribonuclease Inhibitor"/>
    <property type="match status" value="1"/>
</dbReference>
<keyword evidence="3" id="KW-1185">Reference proteome</keyword>
<reference evidence="2 3" key="1">
    <citation type="journal article" date="2020" name="IScience">
        <title>Genome Sequencing of the Endangered Kingdonia uniflora (Circaeasteraceae, Ranunculales) Reveals Potential Mechanisms of Evolutionary Specialization.</title>
        <authorList>
            <person name="Sun Y."/>
            <person name="Deng T."/>
            <person name="Zhang A."/>
            <person name="Moore M.J."/>
            <person name="Landis J.B."/>
            <person name="Lin N."/>
            <person name="Zhang H."/>
            <person name="Zhang X."/>
            <person name="Huang J."/>
            <person name="Zhang X."/>
            <person name="Sun H."/>
            <person name="Wang H."/>
        </authorList>
    </citation>
    <scope>NUCLEOTIDE SEQUENCE [LARGE SCALE GENOMIC DNA]</scope>
    <source>
        <strain evidence="2">TB1705</strain>
        <tissue evidence="2">Leaf</tissue>
    </source>
</reference>
<organism evidence="2 3">
    <name type="scientific">Kingdonia uniflora</name>
    <dbReference type="NCBI Taxonomy" id="39325"/>
    <lineage>
        <taxon>Eukaryota</taxon>
        <taxon>Viridiplantae</taxon>
        <taxon>Streptophyta</taxon>
        <taxon>Embryophyta</taxon>
        <taxon>Tracheophyta</taxon>
        <taxon>Spermatophyta</taxon>
        <taxon>Magnoliopsida</taxon>
        <taxon>Ranunculales</taxon>
        <taxon>Circaeasteraceae</taxon>
        <taxon>Kingdonia</taxon>
    </lineage>
</organism>
<protein>
    <submittedName>
        <fullName evidence="2">Uncharacterized protein</fullName>
    </submittedName>
</protein>
<evidence type="ECO:0000313" key="2">
    <source>
        <dbReference type="EMBL" id="KAF6162126.1"/>
    </source>
</evidence>
<accession>A0A7J7N4S4</accession>
<proteinExistence type="predicted"/>
<evidence type="ECO:0000256" key="1">
    <source>
        <dbReference type="SAM" id="Phobius"/>
    </source>
</evidence>
<keyword evidence="1" id="KW-0812">Transmembrane</keyword>
<name>A0A7J7N4S4_9MAGN</name>
<dbReference type="AlphaFoldDB" id="A0A7J7N4S4"/>
<evidence type="ECO:0000313" key="3">
    <source>
        <dbReference type="Proteomes" id="UP000541444"/>
    </source>
</evidence>
<dbReference type="OrthoDB" id="1869454at2759"/>
<keyword evidence="1" id="KW-1133">Transmembrane helix</keyword>
<dbReference type="SUPFAM" id="SSF52047">
    <property type="entry name" value="RNI-like"/>
    <property type="match status" value="1"/>
</dbReference>